<proteinExistence type="predicted"/>
<dbReference type="Proteomes" id="UP000730618">
    <property type="component" value="Unassembled WGS sequence"/>
</dbReference>
<dbReference type="InterPro" id="IPR000182">
    <property type="entry name" value="GNAT_dom"/>
</dbReference>
<dbReference type="Pfam" id="PF00583">
    <property type="entry name" value="Acetyltransf_1"/>
    <property type="match status" value="1"/>
</dbReference>
<name>A0ABM8VAG6_9BACL</name>
<dbReference type="EMBL" id="CAJVCE010000001">
    <property type="protein sequence ID" value="CAG7616335.1"/>
    <property type="molecule type" value="Genomic_DNA"/>
</dbReference>
<gene>
    <name evidence="2" type="ORF">PAECIP111802_00276</name>
</gene>
<sequence length="75" mass="8633">MLIKRGQGLGSQLINYLIRHVTEIGFKRVSLLTVPPEVKPLYEHTVKFYEKHGFIVSKRYSEIWGSGAIEMSKNL</sequence>
<feature type="domain" description="N-acetyltransferase" evidence="1">
    <location>
        <begin position="1"/>
        <end position="75"/>
    </location>
</feature>
<keyword evidence="3" id="KW-1185">Reference proteome</keyword>
<dbReference type="CDD" id="cd04301">
    <property type="entry name" value="NAT_SF"/>
    <property type="match status" value="1"/>
</dbReference>
<protein>
    <recommendedName>
        <fullName evidence="1">N-acetyltransferase domain-containing protein</fullName>
    </recommendedName>
</protein>
<dbReference type="PROSITE" id="PS51186">
    <property type="entry name" value="GNAT"/>
    <property type="match status" value="1"/>
</dbReference>
<comment type="caution">
    <text evidence="2">The sequence shown here is derived from an EMBL/GenBank/DDBJ whole genome shotgun (WGS) entry which is preliminary data.</text>
</comment>
<accession>A0ABM8VAG6</accession>
<evidence type="ECO:0000313" key="3">
    <source>
        <dbReference type="Proteomes" id="UP000730618"/>
    </source>
</evidence>
<organism evidence="2 3">
    <name type="scientific">Paenibacillus allorhizosphaerae</name>
    <dbReference type="NCBI Taxonomy" id="2849866"/>
    <lineage>
        <taxon>Bacteria</taxon>
        <taxon>Bacillati</taxon>
        <taxon>Bacillota</taxon>
        <taxon>Bacilli</taxon>
        <taxon>Bacillales</taxon>
        <taxon>Paenibacillaceae</taxon>
        <taxon>Paenibacillus</taxon>
    </lineage>
</organism>
<evidence type="ECO:0000313" key="2">
    <source>
        <dbReference type="EMBL" id="CAG7616335.1"/>
    </source>
</evidence>
<evidence type="ECO:0000259" key="1">
    <source>
        <dbReference type="PROSITE" id="PS51186"/>
    </source>
</evidence>
<reference evidence="2 3" key="1">
    <citation type="submission" date="2021-06" db="EMBL/GenBank/DDBJ databases">
        <authorList>
            <person name="Criscuolo A."/>
        </authorList>
    </citation>
    <scope>NUCLEOTIDE SEQUENCE [LARGE SCALE GENOMIC DNA]</scope>
    <source>
        <strain evidence="3">CIP 111802</strain>
    </source>
</reference>
<dbReference type="RefSeq" id="WP_218096652.1">
    <property type="nucleotide sequence ID" value="NZ_CAJVCE010000001.1"/>
</dbReference>